<reference evidence="2" key="1">
    <citation type="submission" date="2009-10" db="EMBL/GenBank/DDBJ databases">
        <title>The genome sequence of Streptomyces sviceus strain ATCC 29083.</title>
        <authorList>
            <consortium name="The Broad Institute Genome Sequencing Platform"/>
            <consortium name="Broad Institute Microbial Sequencing Center"/>
            <person name="Fischbach M."/>
            <person name="Godfrey P."/>
            <person name="Ward D."/>
            <person name="Young S."/>
            <person name="Zeng Q."/>
            <person name="Koehrsen M."/>
            <person name="Alvarado L."/>
            <person name="Berlin A.M."/>
            <person name="Bochicchio J."/>
            <person name="Borenstein D."/>
            <person name="Chapman S.B."/>
            <person name="Chen Z."/>
            <person name="Engels R."/>
            <person name="Freedman E."/>
            <person name="Gellesch M."/>
            <person name="Goldberg J."/>
            <person name="Griggs A."/>
            <person name="Gujja S."/>
            <person name="Heilman E.R."/>
            <person name="Heiman D.I."/>
            <person name="Hepburn T.A."/>
            <person name="Howarth C."/>
            <person name="Jen D."/>
            <person name="Larson L."/>
            <person name="Lewis B."/>
            <person name="Mehta T."/>
            <person name="Park D."/>
            <person name="Pearson M."/>
            <person name="Richards J."/>
            <person name="Roberts A."/>
            <person name="Saif S."/>
            <person name="Shea T.D."/>
            <person name="Shenoy N."/>
            <person name="Sisk P."/>
            <person name="Stolte C."/>
            <person name="Sykes S.N."/>
            <person name="Thomson T."/>
            <person name="Walk T."/>
            <person name="White J."/>
            <person name="Yandava C."/>
            <person name="Straight P."/>
            <person name="Clardy J."/>
            <person name="Hung D."/>
            <person name="Kolter R."/>
            <person name="Mekalanos J."/>
            <person name="Walker S."/>
            <person name="Walsh C.T."/>
            <person name="Wieland-Brown L.C."/>
            <person name="Haas B."/>
            <person name="Nusbaum C."/>
            <person name="Birren B."/>
        </authorList>
    </citation>
    <scope>NUCLEOTIDE SEQUENCE [LARGE SCALE GENOMIC DNA]</scope>
    <source>
        <strain evidence="2">ATCC 29083</strain>
    </source>
</reference>
<gene>
    <name evidence="2" type="ORF">SSEG_07221</name>
</gene>
<dbReference type="AlphaFoldDB" id="B5I6N1"/>
<evidence type="ECO:0000313" key="3">
    <source>
        <dbReference type="Proteomes" id="UP000002785"/>
    </source>
</evidence>
<evidence type="ECO:0000313" key="2">
    <source>
        <dbReference type="EMBL" id="EDY60735.1"/>
    </source>
</evidence>
<proteinExistence type="predicted"/>
<feature type="transmembrane region" description="Helical" evidence="1">
    <location>
        <begin position="46"/>
        <end position="64"/>
    </location>
</feature>
<sequence>MNKGHPSHSERYTPMNRSAGLLSALYLATSTGLAWTAVQTLRSGPPWAVCLFAAASLVPVIALVRESVLCDQRRALSEMRIRPAAPDGPGAGAADDIVRAELDTACCERWWTSCGTHHDSTCPRRVPRSSAA</sequence>
<keyword evidence="1" id="KW-0812">Transmembrane</keyword>
<protein>
    <submittedName>
        <fullName evidence="2">Uncharacterized protein</fullName>
    </submittedName>
</protein>
<name>B5I6N1_STRX2</name>
<dbReference type="Proteomes" id="UP000002785">
    <property type="component" value="Chromosome"/>
</dbReference>
<keyword evidence="1" id="KW-0472">Membrane</keyword>
<dbReference type="eggNOG" id="ENOG5031K0W">
    <property type="taxonomic scope" value="Bacteria"/>
</dbReference>
<dbReference type="HOGENOM" id="CLU_2156873_0_0_11"/>
<evidence type="ECO:0000256" key="1">
    <source>
        <dbReference type="SAM" id="Phobius"/>
    </source>
</evidence>
<keyword evidence="1" id="KW-1133">Transmembrane helix</keyword>
<dbReference type="EMBL" id="CM000951">
    <property type="protein sequence ID" value="EDY60735.1"/>
    <property type="molecule type" value="Genomic_DNA"/>
</dbReference>
<keyword evidence="3" id="KW-1185">Reference proteome</keyword>
<organism evidence="2 3">
    <name type="scientific">Streptomyces sviceus (strain ATCC 29083 / DSM 924 / JCM 4929 / NBRC 13980 / NCIMB 11184 / NRRL 5439 / UC 5370)</name>
    <dbReference type="NCBI Taxonomy" id="463191"/>
    <lineage>
        <taxon>Bacteria</taxon>
        <taxon>Bacillati</taxon>
        <taxon>Actinomycetota</taxon>
        <taxon>Actinomycetes</taxon>
        <taxon>Kitasatosporales</taxon>
        <taxon>Streptomycetaceae</taxon>
        <taxon>Streptomyces</taxon>
    </lineage>
</organism>
<accession>B5I6N1</accession>